<evidence type="ECO:0000256" key="3">
    <source>
        <dbReference type="ARBA" id="ARBA00022989"/>
    </source>
</evidence>
<gene>
    <name evidence="6" type="ORF">Ae201684_000093</name>
</gene>
<dbReference type="VEuPathDB" id="FungiDB:AeMF1_011458"/>
<evidence type="ECO:0000256" key="2">
    <source>
        <dbReference type="ARBA" id="ARBA00022692"/>
    </source>
</evidence>
<dbReference type="GO" id="GO:0016020">
    <property type="term" value="C:membrane"/>
    <property type="evidence" value="ECO:0007669"/>
    <property type="project" value="UniProtKB-SubCell"/>
</dbReference>
<dbReference type="GO" id="GO:0004252">
    <property type="term" value="F:serine-type endopeptidase activity"/>
    <property type="evidence" value="ECO:0007669"/>
    <property type="project" value="InterPro"/>
</dbReference>
<keyword evidence="2" id="KW-0812">Transmembrane</keyword>
<evidence type="ECO:0000313" key="7">
    <source>
        <dbReference type="Proteomes" id="UP000481153"/>
    </source>
</evidence>
<evidence type="ECO:0000256" key="1">
    <source>
        <dbReference type="ARBA" id="ARBA00004141"/>
    </source>
</evidence>
<keyword evidence="4" id="KW-0472">Membrane</keyword>
<accession>A0A6G0XYH8</accession>
<feature type="domain" description="Peptidase S54 rhomboid" evidence="5">
    <location>
        <begin position="151"/>
        <end position="182"/>
    </location>
</feature>
<sequence length="340" mass="37444">MFRELRQGGSRVVATSWRQAIRPSHARHTGVRTAWQPASFPKSAPKVCYADAGLAGFGFISGGILVTEAANPDKHVHALNIYEYLTDSFAMVAGRIQTEWEDENRRVLLGLIASNTAVFGLWKMSKIHPRLGKFMWSNFACSFNGVGLEKRVHTLLTSAFSHNTILHLGVNMFMLWHFGSALLPPTESETTQRVRRRQLIQDASWLKSTIRQYQEVIQQPRSLNRYEFLEIYFTSAIASSVLSAVVSGLLGMGHVYSIGASGAVFGVLTAYCVMHPDRELLLYGALPISSDEMLKLSVAINGIGSIFQHAKVCAFASFATDVDFVGHLGGQAAAYAMTPQ</sequence>
<evidence type="ECO:0000313" key="6">
    <source>
        <dbReference type="EMBL" id="KAF0745640.1"/>
    </source>
</evidence>
<dbReference type="Proteomes" id="UP000481153">
    <property type="component" value="Unassembled WGS sequence"/>
</dbReference>
<dbReference type="InterPro" id="IPR050925">
    <property type="entry name" value="Rhomboid_protease_S54"/>
</dbReference>
<reference evidence="6 7" key="1">
    <citation type="submission" date="2019-07" db="EMBL/GenBank/DDBJ databases">
        <title>Genomics analysis of Aphanomyces spp. identifies a new class of oomycete effector associated with host adaptation.</title>
        <authorList>
            <person name="Gaulin E."/>
        </authorList>
    </citation>
    <scope>NUCLEOTIDE SEQUENCE [LARGE SCALE GENOMIC DNA]</scope>
    <source>
        <strain evidence="6 7">ATCC 201684</strain>
    </source>
</reference>
<proteinExistence type="predicted"/>
<keyword evidence="7" id="KW-1185">Reference proteome</keyword>
<dbReference type="AlphaFoldDB" id="A0A6G0XYH8"/>
<dbReference type="Gene3D" id="1.20.1540.10">
    <property type="entry name" value="Rhomboid-like"/>
    <property type="match status" value="1"/>
</dbReference>
<dbReference type="PANTHER" id="PTHR43731:SF34">
    <property type="entry name" value="PEPTIDASE S54 RHOMBOID DOMAIN-CONTAINING PROTEIN"/>
    <property type="match status" value="1"/>
</dbReference>
<dbReference type="SUPFAM" id="SSF144091">
    <property type="entry name" value="Rhomboid-like"/>
    <property type="match status" value="2"/>
</dbReference>
<dbReference type="Pfam" id="PF01694">
    <property type="entry name" value="Rhomboid"/>
    <property type="match status" value="2"/>
</dbReference>
<evidence type="ECO:0000259" key="5">
    <source>
        <dbReference type="Pfam" id="PF01694"/>
    </source>
</evidence>
<organism evidence="6 7">
    <name type="scientific">Aphanomyces euteiches</name>
    <dbReference type="NCBI Taxonomy" id="100861"/>
    <lineage>
        <taxon>Eukaryota</taxon>
        <taxon>Sar</taxon>
        <taxon>Stramenopiles</taxon>
        <taxon>Oomycota</taxon>
        <taxon>Saprolegniomycetes</taxon>
        <taxon>Saprolegniales</taxon>
        <taxon>Verrucalvaceae</taxon>
        <taxon>Aphanomyces</taxon>
    </lineage>
</organism>
<name>A0A6G0XYH8_9STRA</name>
<dbReference type="InterPro" id="IPR022764">
    <property type="entry name" value="Peptidase_S54_rhomboid_dom"/>
</dbReference>
<feature type="domain" description="Peptidase S54 rhomboid" evidence="5">
    <location>
        <begin position="221"/>
        <end position="337"/>
    </location>
</feature>
<dbReference type="InterPro" id="IPR035952">
    <property type="entry name" value="Rhomboid-like_sf"/>
</dbReference>
<protein>
    <recommendedName>
        <fullName evidence="5">Peptidase S54 rhomboid domain-containing protein</fullName>
    </recommendedName>
</protein>
<comment type="subcellular location">
    <subcellularLocation>
        <location evidence="1">Membrane</location>
        <topology evidence="1">Multi-pass membrane protein</topology>
    </subcellularLocation>
</comment>
<evidence type="ECO:0000256" key="4">
    <source>
        <dbReference type="ARBA" id="ARBA00023136"/>
    </source>
</evidence>
<keyword evidence="3" id="KW-1133">Transmembrane helix</keyword>
<dbReference type="EMBL" id="VJMJ01000001">
    <property type="protein sequence ID" value="KAF0745640.1"/>
    <property type="molecule type" value="Genomic_DNA"/>
</dbReference>
<comment type="caution">
    <text evidence="6">The sequence shown here is derived from an EMBL/GenBank/DDBJ whole genome shotgun (WGS) entry which is preliminary data.</text>
</comment>
<dbReference type="PANTHER" id="PTHR43731">
    <property type="entry name" value="RHOMBOID PROTEASE"/>
    <property type="match status" value="1"/>
</dbReference>